<dbReference type="InterPro" id="IPR029058">
    <property type="entry name" value="AB_hydrolase_fold"/>
</dbReference>
<keyword evidence="3" id="KW-0378">Hydrolase</keyword>
<dbReference type="PANTHER" id="PTHR10794:SF94">
    <property type="entry name" value="ESTERASE YHET-RELATED"/>
    <property type="match status" value="1"/>
</dbReference>
<dbReference type="RefSeq" id="WP_261235576.1">
    <property type="nucleotide sequence ID" value="NZ_JAMXFA010000013.1"/>
</dbReference>
<dbReference type="Proteomes" id="UP001525961">
    <property type="component" value="Unassembled WGS sequence"/>
</dbReference>
<accession>A0ABT2N6U4</accession>
<keyword evidence="4" id="KW-1185">Reference proteome</keyword>
<dbReference type="Gene3D" id="3.40.50.1820">
    <property type="entry name" value="alpha/beta hydrolase"/>
    <property type="match status" value="1"/>
</dbReference>
<reference evidence="3 4" key="1">
    <citation type="journal article" date="2022" name="Front. Microbiol.">
        <title>High genomic differentiation and limited gene flow indicate recent cryptic speciation within the genus Laspinema (cyanobacteria).</title>
        <authorList>
            <person name="Stanojkovic A."/>
            <person name="Skoupy S."/>
            <person name="Skaloud P."/>
            <person name="Dvorak P."/>
        </authorList>
    </citation>
    <scope>NUCLEOTIDE SEQUENCE [LARGE SCALE GENOMIC DNA]</scope>
    <source>
        <strain evidence="3 4">D3b</strain>
    </source>
</reference>
<evidence type="ECO:0000313" key="3">
    <source>
        <dbReference type="EMBL" id="MCT7978415.1"/>
    </source>
</evidence>
<evidence type="ECO:0000313" key="4">
    <source>
        <dbReference type="Proteomes" id="UP001525961"/>
    </source>
</evidence>
<sequence length="374" mass="41409">MFYPDYDPPFFLKDGLAMTLHTALVASREWEQTIPDPEPPYQETHFTGAGGVPIYGWVAIPHRPRGTIVATYGITGELPQQWFLRVLGRKAFARGYAVVFFDWRAHGKTAQLSPTLTSDGLFEGEDFVRIAATAKSMGCPGPFWFLGYSLGGQLALWGVKAAQSIAEWGKDLDLDPSELGGGAVICPNLDSNRSLSYLVKQPFGKYLEKAIAKELKNLAWQLHQLHPSEIDPEAIARANSIWGFDHELVISRLGFASVEEYYSASSPLGILPEFTKPTLILYAADDPMFDPAIVPELKEICDSNPAIELLLTRYGGHVGYVSNLATQKKAGDSDRWWGWNRVLDWCDRQGEGFSKTITHPRSTLNPSLSGVTKS</sequence>
<dbReference type="PANTHER" id="PTHR10794">
    <property type="entry name" value="ABHYDROLASE DOMAIN-CONTAINING PROTEIN"/>
    <property type="match status" value="1"/>
</dbReference>
<evidence type="ECO:0000256" key="1">
    <source>
        <dbReference type="ARBA" id="ARBA00010884"/>
    </source>
</evidence>
<comment type="similarity">
    <text evidence="1">Belongs to the AB hydrolase superfamily. AB hydrolase 4 family.</text>
</comment>
<proteinExistence type="inferred from homology"/>
<dbReference type="PIRSF" id="PIRSF005211">
    <property type="entry name" value="Ab_hydro_YheT"/>
    <property type="match status" value="1"/>
</dbReference>
<dbReference type="EMBL" id="JAMXFA010000013">
    <property type="protein sequence ID" value="MCT7978415.1"/>
    <property type="molecule type" value="Genomic_DNA"/>
</dbReference>
<dbReference type="Pfam" id="PF12697">
    <property type="entry name" value="Abhydrolase_6"/>
    <property type="match status" value="1"/>
</dbReference>
<comment type="caution">
    <text evidence="3">The sequence shown here is derived from an EMBL/GenBank/DDBJ whole genome shotgun (WGS) entry which is preliminary data.</text>
</comment>
<protein>
    <submittedName>
        <fullName evidence="3">Alpha/beta fold hydrolase</fullName>
    </submittedName>
</protein>
<gene>
    <name evidence="3" type="ORF">NG792_11920</name>
</gene>
<dbReference type="InterPro" id="IPR000073">
    <property type="entry name" value="AB_hydrolase_1"/>
</dbReference>
<dbReference type="SUPFAM" id="SSF53474">
    <property type="entry name" value="alpha/beta-Hydrolases"/>
    <property type="match status" value="1"/>
</dbReference>
<name>A0ABT2N6U4_9CYAN</name>
<dbReference type="InterPro" id="IPR012020">
    <property type="entry name" value="ABHD4"/>
</dbReference>
<organism evidence="3 4">
    <name type="scientific">Laspinema olomoucense D3b</name>
    <dbReference type="NCBI Taxonomy" id="2953688"/>
    <lineage>
        <taxon>Bacteria</taxon>
        <taxon>Bacillati</taxon>
        <taxon>Cyanobacteriota</taxon>
        <taxon>Cyanophyceae</taxon>
        <taxon>Oscillatoriophycideae</taxon>
        <taxon>Oscillatoriales</taxon>
        <taxon>Laspinemataceae</taxon>
        <taxon>Laspinema</taxon>
        <taxon>Laspinema olomoucense</taxon>
    </lineage>
</organism>
<dbReference type="GO" id="GO:0016787">
    <property type="term" value="F:hydrolase activity"/>
    <property type="evidence" value="ECO:0007669"/>
    <property type="project" value="UniProtKB-KW"/>
</dbReference>
<feature type="domain" description="AB hydrolase-1" evidence="2">
    <location>
        <begin position="82"/>
        <end position="320"/>
    </location>
</feature>
<evidence type="ECO:0000259" key="2">
    <source>
        <dbReference type="Pfam" id="PF12697"/>
    </source>
</evidence>
<dbReference type="InterPro" id="IPR050960">
    <property type="entry name" value="AB_hydrolase_4_sf"/>
</dbReference>